<protein>
    <submittedName>
        <fullName evidence="1">Uncharacterized protein</fullName>
    </submittedName>
</protein>
<evidence type="ECO:0000313" key="1">
    <source>
        <dbReference type="EMBL" id="KAK1387498.1"/>
    </source>
</evidence>
<proteinExistence type="predicted"/>
<name>A0AAD8MXM5_9APIA</name>
<organism evidence="1 2">
    <name type="scientific">Heracleum sosnowskyi</name>
    <dbReference type="NCBI Taxonomy" id="360622"/>
    <lineage>
        <taxon>Eukaryota</taxon>
        <taxon>Viridiplantae</taxon>
        <taxon>Streptophyta</taxon>
        <taxon>Embryophyta</taxon>
        <taxon>Tracheophyta</taxon>
        <taxon>Spermatophyta</taxon>
        <taxon>Magnoliopsida</taxon>
        <taxon>eudicotyledons</taxon>
        <taxon>Gunneridae</taxon>
        <taxon>Pentapetalae</taxon>
        <taxon>asterids</taxon>
        <taxon>campanulids</taxon>
        <taxon>Apiales</taxon>
        <taxon>Apiaceae</taxon>
        <taxon>Apioideae</taxon>
        <taxon>apioid superclade</taxon>
        <taxon>Tordylieae</taxon>
        <taxon>Tordyliinae</taxon>
        <taxon>Heracleum</taxon>
    </lineage>
</organism>
<comment type="caution">
    <text evidence="1">The sequence shown here is derived from an EMBL/GenBank/DDBJ whole genome shotgun (WGS) entry which is preliminary data.</text>
</comment>
<sequence>MGFLRLSATIFKESVPFARRFATNAKKIPPKPSGIPSKESWPVFREVVNDVKIPPKPSGIPSKESWPVFREVVNDVKVSGNNKTRILIDKVVVSALICAPFVYFSEYPPLTADDVT</sequence>
<keyword evidence="2" id="KW-1185">Reference proteome</keyword>
<dbReference type="Proteomes" id="UP001237642">
    <property type="component" value="Unassembled WGS sequence"/>
</dbReference>
<reference evidence="1" key="2">
    <citation type="submission" date="2023-05" db="EMBL/GenBank/DDBJ databases">
        <authorList>
            <person name="Schelkunov M.I."/>
        </authorList>
    </citation>
    <scope>NUCLEOTIDE SEQUENCE</scope>
    <source>
        <strain evidence="1">Hsosn_3</strain>
        <tissue evidence="1">Leaf</tissue>
    </source>
</reference>
<gene>
    <name evidence="1" type="ORF">POM88_015676</name>
</gene>
<dbReference type="AlphaFoldDB" id="A0AAD8MXM5"/>
<accession>A0AAD8MXM5</accession>
<reference evidence="1" key="1">
    <citation type="submission" date="2023-02" db="EMBL/GenBank/DDBJ databases">
        <title>Genome of toxic invasive species Heracleum sosnowskyi carries increased number of genes despite the absence of recent whole-genome duplications.</title>
        <authorList>
            <person name="Schelkunov M."/>
            <person name="Shtratnikova V."/>
            <person name="Makarenko M."/>
            <person name="Klepikova A."/>
            <person name="Omelchenko D."/>
            <person name="Novikova G."/>
            <person name="Obukhova E."/>
            <person name="Bogdanov V."/>
            <person name="Penin A."/>
            <person name="Logacheva M."/>
        </authorList>
    </citation>
    <scope>NUCLEOTIDE SEQUENCE</scope>
    <source>
        <strain evidence="1">Hsosn_3</strain>
        <tissue evidence="1">Leaf</tissue>
    </source>
</reference>
<dbReference type="EMBL" id="JAUIZM010000004">
    <property type="protein sequence ID" value="KAK1387498.1"/>
    <property type="molecule type" value="Genomic_DNA"/>
</dbReference>
<evidence type="ECO:0000313" key="2">
    <source>
        <dbReference type="Proteomes" id="UP001237642"/>
    </source>
</evidence>